<evidence type="ECO:0000313" key="8">
    <source>
        <dbReference type="Proteomes" id="UP001286456"/>
    </source>
</evidence>
<organism evidence="7 8">
    <name type="scientific">Cercophora scortea</name>
    <dbReference type="NCBI Taxonomy" id="314031"/>
    <lineage>
        <taxon>Eukaryota</taxon>
        <taxon>Fungi</taxon>
        <taxon>Dikarya</taxon>
        <taxon>Ascomycota</taxon>
        <taxon>Pezizomycotina</taxon>
        <taxon>Sordariomycetes</taxon>
        <taxon>Sordariomycetidae</taxon>
        <taxon>Sordariales</taxon>
        <taxon>Lasiosphaeriaceae</taxon>
        <taxon>Cercophora</taxon>
    </lineage>
</organism>
<feature type="region of interest" description="Disordered" evidence="5">
    <location>
        <begin position="211"/>
        <end position="237"/>
    </location>
</feature>
<keyword evidence="4 6" id="KW-0472">Membrane</keyword>
<reference evidence="7" key="1">
    <citation type="journal article" date="2023" name="Mol. Phylogenet. Evol.">
        <title>Genome-scale phylogeny and comparative genomics of the fungal order Sordariales.</title>
        <authorList>
            <person name="Hensen N."/>
            <person name="Bonometti L."/>
            <person name="Westerberg I."/>
            <person name="Brannstrom I.O."/>
            <person name="Guillou S."/>
            <person name="Cros-Aarteil S."/>
            <person name="Calhoun S."/>
            <person name="Haridas S."/>
            <person name="Kuo A."/>
            <person name="Mondo S."/>
            <person name="Pangilinan J."/>
            <person name="Riley R."/>
            <person name="LaButti K."/>
            <person name="Andreopoulos B."/>
            <person name="Lipzen A."/>
            <person name="Chen C."/>
            <person name="Yan M."/>
            <person name="Daum C."/>
            <person name="Ng V."/>
            <person name="Clum A."/>
            <person name="Steindorff A."/>
            <person name="Ohm R.A."/>
            <person name="Martin F."/>
            <person name="Silar P."/>
            <person name="Natvig D.O."/>
            <person name="Lalanne C."/>
            <person name="Gautier V."/>
            <person name="Ament-Velasquez S.L."/>
            <person name="Kruys A."/>
            <person name="Hutchinson M.I."/>
            <person name="Powell A.J."/>
            <person name="Barry K."/>
            <person name="Miller A.N."/>
            <person name="Grigoriev I.V."/>
            <person name="Debuchy R."/>
            <person name="Gladieux P."/>
            <person name="Hiltunen Thoren M."/>
            <person name="Johannesson H."/>
        </authorList>
    </citation>
    <scope>NUCLEOTIDE SEQUENCE</scope>
    <source>
        <strain evidence="7">SMH4131-1</strain>
    </source>
</reference>
<proteinExistence type="predicted"/>
<protein>
    <submittedName>
        <fullName evidence="7">Cytochrome oxidase c assembly-domain-containing protein</fullName>
    </submittedName>
</protein>
<keyword evidence="3 6" id="KW-1133">Transmembrane helix</keyword>
<feature type="compositionally biased region" description="Gly residues" evidence="5">
    <location>
        <begin position="46"/>
        <end position="61"/>
    </location>
</feature>
<evidence type="ECO:0000256" key="5">
    <source>
        <dbReference type="SAM" id="MobiDB-lite"/>
    </source>
</evidence>
<dbReference type="InterPro" id="IPR029208">
    <property type="entry name" value="COX14"/>
</dbReference>
<dbReference type="GO" id="GO:0016020">
    <property type="term" value="C:membrane"/>
    <property type="evidence" value="ECO:0007669"/>
    <property type="project" value="UniProtKB-SubCell"/>
</dbReference>
<comment type="caution">
    <text evidence="7">The sequence shown here is derived from an EMBL/GenBank/DDBJ whole genome shotgun (WGS) entry which is preliminary data.</text>
</comment>
<dbReference type="Proteomes" id="UP001286456">
    <property type="component" value="Unassembled WGS sequence"/>
</dbReference>
<reference evidence="7" key="2">
    <citation type="submission" date="2023-06" db="EMBL/GenBank/DDBJ databases">
        <authorList>
            <consortium name="Lawrence Berkeley National Laboratory"/>
            <person name="Haridas S."/>
            <person name="Hensen N."/>
            <person name="Bonometti L."/>
            <person name="Westerberg I."/>
            <person name="Brannstrom I.O."/>
            <person name="Guillou S."/>
            <person name="Cros-Aarteil S."/>
            <person name="Calhoun S."/>
            <person name="Kuo A."/>
            <person name="Mondo S."/>
            <person name="Pangilinan J."/>
            <person name="Riley R."/>
            <person name="Labutti K."/>
            <person name="Andreopoulos B."/>
            <person name="Lipzen A."/>
            <person name="Chen C."/>
            <person name="Yanf M."/>
            <person name="Daum C."/>
            <person name="Ng V."/>
            <person name="Clum A."/>
            <person name="Steindorff A."/>
            <person name="Ohm R."/>
            <person name="Martin F."/>
            <person name="Silar P."/>
            <person name="Natvig D."/>
            <person name="Lalanne C."/>
            <person name="Gautier V."/>
            <person name="Ament-Velasquez S.L."/>
            <person name="Kruys A."/>
            <person name="Hutchinson M.I."/>
            <person name="Powell A.J."/>
            <person name="Barry K."/>
            <person name="Miller A.N."/>
            <person name="Grigoriev I.V."/>
            <person name="Debuchy R."/>
            <person name="Gladieux P."/>
            <person name="Thoren M.H."/>
            <person name="Johannesson H."/>
        </authorList>
    </citation>
    <scope>NUCLEOTIDE SEQUENCE</scope>
    <source>
        <strain evidence="7">SMH4131-1</strain>
    </source>
</reference>
<feature type="region of interest" description="Disordered" evidence="5">
    <location>
        <begin position="250"/>
        <end position="327"/>
    </location>
</feature>
<feature type="region of interest" description="Disordered" evidence="5">
    <location>
        <begin position="1"/>
        <end position="65"/>
    </location>
</feature>
<feature type="compositionally biased region" description="Polar residues" evidence="5">
    <location>
        <begin position="11"/>
        <end position="23"/>
    </location>
</feature>
<evidence type="ECO:0000256" key="4">
    <source>
        <dbReference type="ARBA" id="ARBA00023136"/>
    </source>
</evidence>
<keyword evidence="8" id="KW-1185">Reference proteome</keyword>
<dbReference type="Pfam" id="PF14880">
    <property type="entry name" value="COX14"/>
    <property type="match status" value="1"/>
</dbReference>
<dbReference type="EMBL" id="JAUEPO010000002">
    <property type="protein sequence ID" value="KAK3332296.1"/>
    <property type="molecule type" value="Genomic_DNA"/>
</dbReference>
<name>A0AAE0MH11_9PEZI</name>
<evidence type="ECO:0000256" key="3">
    <source>
        <dbReference type="ARBA" id="ARBA00022989"/>
    </source>
</evidence>
<feature type="compositionally biased region" description="Low complexity" evidence="5">
    <location>
        <begin position="211"/>
        <end position="228"/>
    </location>
</feature>
<comment type="subcellular location">
    <subcellularLocation>
        <location evidence="1">Membrane</location>
        <topology evidence="1">Single-pass membrane protein</topology>
    </subcellularLocation>
</comment>
<dbReference type="AlphaFoldDB" id="A0AAE0MH11"/>
<feature type="compositionally biased region" description="Basic and acidic residues" evidence="5">
    <location>
        <begin position="275"/>
        <end position="327"/>
    </location>
</feature>
<feature type="transmembrane region" description="Helical" evidence="6">
    <location>
        <begin position="106"/>
        <end position="127"/>
    </location>
</feature>
<gene>
    <name evidence="7" type="ORF">B0T19DRAFT_473213</name>
</gene>
<evidence type="ECO:0000256" key="1">
    <source>
        <dbReference type="ARBA" id="ARBA00004167"/>
    </source>
</evidence>
<sequence>MPITVAPRSVSDATRFTPTTPHASSKAAALTPEPSSRFTAPKGGIPSSGGGGHNGGPGSGGKLYETPDQKVARLRAAHQKAKLAQVSKLDKVVDGGRRLFDSAHKFAVMGLIGFTVLASLVTVYTAADMMMYNKKRKAEFIEAQKRLEADSLDAARLAYMTGKATDEQIALVEEVMEQERKAGRVGTGHSSIFSKLPPVLAVPSAEKPTVSEAAAWPSSTTAAAATEEASTEAKPKSGLWNWMTSSLKKEEEGDDFGTSEHRLGFESLSEEDDSTGVRDSDMVRAVEDKAREAFQKEKENQKKGGPLDRVGLDAKPAAEEPKKKGWW</sequence>
<accession>A0AAE0MH11</accession>
<evidence type="ECO:0000256" key="6">
    <source>
        <dbReference type="SAM" id="Phobius"/>
    </source>
</evidence>
<keyword evidence="2 6" id="KW-0812">Transmembrane</keyword>
<evidence type="ECO:0000313" key="7">
    <source>
        <dbReference type="EMBL" id="KAK3332296.1"/>
    </source>
</evidence>
<evidence type="ECO:0000256" key="2">
    <source>
        <dbReference type="ARBA" id="ARBA00022692"/>
    </source>
</evidence>